<keyword evidence="4" id="KW-1185">Reference proteome</keyword>
<dbReference type="NCBIfam" id="TIGR00369">
    <property type="entry name" value="unchar_dom_1"/>
    <property type="match status" value="1"/>
</dbReference>
<dbReference type="Proteomes" id="UP000059542">
    <property type="component" value="Chromosome"/>
</dbReference>
<organism evidence="3 4">
    <name type="scientific">Hymenobacter sedentarius</name>
    <dbReference type="NCBI Taxonomy" id="1411621"/>
    <lineage>
        <taxon>Bacteria</taxon>
        <taxon>Pseudomonadati</taxon>
        <taxon>Bacteroidota</taxon>
        <taxon>Cytophagia</taxon>
        <taxon>Cytophagales</taxon>
        <taxon>Hymenobacteraceae</taxon>
        <taxon>Hymenobacter</taxon>
    </lineage>
</organism>
<keyword evidence="1" id="KW-0378">Hydrolase</keyword>
<dbReference type="PANTHER" id="PTHR42856:SF1">
    <property type="entry name" value="ACYL-COENZYME A THIOESTERASE PAAI"/>
    <property type="match status" value="1"/>
</dbReference>
<dbReference type="CDD" id="cd03443">
    <property type="entry name" value="PaaI_thioesterase"/>
    <property type="match status" value="1"/>
</dbReference>
<dbReference type="EMBL" id="CP013909">
    <property type="protein sequence ID" value="ALW85209.1"/>
    <property type="molecule type" value="Genomic_DNA"/>
</dbReference>
<proteinExistence type="predicted"/>
<feature type="domain" description="Thioesterase" evidence="2">
    <location>
        <begin position="58"/>
        <end position="130"/>
    </location>
</feature>
<dbReference type="PANTHER" id="PTHR42856">
    <property type="entry name" value="ACYL-COENZYME A THIOESTERASE PAAI"/>
    <property type="match status" value="1"/>
</dbReference>
<protein>
    <submittedName>
        <fullName evidence="3">Thioesterase</fullName>
    </submittedName>
</protein>
<accession>A0A0U4CAI2</accession>
<gene>
    <name evidence="3" type="ORF">AUC43_08940</name>
</gene>
<dbReference type="OrthoDB" id="32575at2"/>
<dbReference type="InterPro" id="IPR052723">
    <property type="entry name" value="Acyl-CoA_thioesterase_PaaI"/>
</dbReference>
<dbReference type="InterPro" id="IPR029069">
    <property type="entry name" value="HotDog_dom_sf"/>
</dbReference>
<sequence>MSQAAVPNRNSWAEAVKELMLRHDAFSKLLGLQVEEVGPGYCWLRFTVRPDMLNGFRVLHGGVTFSAADSAFAFACNSHSRQSVGLSATMGYVAAGQLGDVITVEAREESLKHKIGVYQLCVTNQHGTLLAMFKGTAYRTSHEILPAPL</sequence>
<dbReference type="InterPro" id="IPR006683">
    <property type="entry name" value="Thioestr_dom"/>
</dbReference>
<dbReference type="InterPro" id="IPR003736">
    <property type="entry name" value="PAAI_dom"/>
</dbReference>
<evidence type="ECO:0000313" key="4">
    <source>
        <dbReference type="Proteomes" id="UP000059542"/>
    </source>
</evidence>
<dbReference type="AlphaFoldDB" id="A0A0U4CAI2"/>
<dbReference type="RefSeq" id="WP_068192062.1">
    <property type="nucleotide sequence ID" value="NZ_CP013909.1"/>
</dbReference>
<dbReference type="SUPFAM" id="SSF54637">
    <property type="entry name" value="Thioesterase/thiol ester dehydrase-isomerase"/>
    <property type="match status" value="1"/>
</dbReference>
<dbReference type="KEGG" id="hyg:AUC43_08940"/>
<evidence type="ECO:0000313" key="3">
    <source>
        <dbReference type="EMBL" id="ALW85209.1"/>
    </source>
</evidence>
<dbReference type="Pfam" id="PF03061">
    <property type="entry name" value="4HBT"/>
    <property type="match status" value="1"/>
</dbReference>
<dbReference type="Gene3D" id="3.10.129.10">
    <property type="entry name" value="Hotdog Thioesterase"/>
    <property type="match status" value="1"/>
</dbReference>
<dbReference type="STRING" id="1411621.AUC43_08940"/>
<evidence type="ECO:0000256" key="1">
    <source>
        <dbReference type="ARBA" id="ARBA00022801"/>
    </source>
</evidence>
<dbReference type="GO" id="GO:0016289">
    <property type="term" value="F:acyl-CoA hydrolase activity"/>
    <property type="evidence" value="ECO:0007669"/>
    <property type="project" value="UniProtKB-ARBA"/>
</dbReference>
<evidence type="ECO:0000259" key="2">
    <source>
        <dbReference type="Pfam" id="PF03061"/>
    </source>
</evidence>
<name>A0A0U4CAI2_9BACT</name>
<reference evidence="3 4" key="1">
    <citation type="submission" date="2015-12" db="EMBL/GenBank/DDBJ databases">
        <authorList>
            <person name="Shamseldin A."/>
            <person name="Moawad H."/>
            <person name="Abd El-Rahim W.M."/>
            <person name="Sadowsky M.J."/>
        </authorList>
    </citation>
    <scope>NUCLEOTIDE SEQUENCE [LARGE SCALE GENOMIC DNA]</scope>
    <source>
        <strain evidence="3 4">DG5B</strain>
    </source>
</reference>